<dbReference type="InParanoid" id="A0A2P6MUH8"/>
<protein>
    <submittedName>
        <fullName evidence="2">Uncharacterized protein</fullName>
    </submittedName>
</protein>
<dbReference type="EMBL" id="MDYQ01000395">
    <property type="protein sequence ID" value="PRP75360.1"/>
    <property type="molecule type" value="Genomic_DNA"/>
</dbReference>
<comment type="caution">
    <text evidence="2">The sequence shown here is derived from an EMBL/GenBank/DDBJ whole genome shotgun (WGS) entry which is preliminary data.</text>
</comment>
<name>A0A2P6MUH8_9EUKA</name>
<feature type="region of interest" description="Disordered" evidence="1">
    <location>
        <begin position="56"/>
        <end position="75"/>
    </location>
</feature>
<evidence type="ECO:0000256" key="1">
    <source>
        <dbReference type="SAM" id="MobiDB-lite"/>
    </source>
</evidence>
<proteinExistence type="predicted"/>
<accession>A0A2P6MUH8</accession>
<dbReference type="AlphaFoldDB" id="A0A2P6MUH8"/>
<gene>
    <name evidence="2" type="ORF">PROFUN_05671</name>
</gene>
<evidence type="ECO:0000313" key="2">
    <source>
        <dbReference type="EMBL" id="PRP75360.1"/>
    </source>
</evidence>
<organism evidence="2 3">
    <name type="scientific">Planoprotostelium fungivorum</name>
    <dbReference type="NCBI Taxonomy" id="1890364"/>
    <lineage>
        <taxon>Eukaryota</taxon>
        <taxon>Amoebozoa</taxon>
        <taxon>Evosea</taxon>
        <taxon>Variosea</taxon>
        <taxon>Cavosteliida</taxon>
        <taxon>Cavosteliaceae</taxon>
        <taxon>Planoprotostelium</taxon>
    </lineage>
</organism>
<keyword evidence="3" id="KW-1185">Reference proteome</keyword>
<evidence type="ECO:0000313" key="3">
    <source>
        <dbReference type="Proteomes" id="UP000241769"/>
    </source>
</evidence>
<dbReference type="Proteomes" id="UP000241769">
    <property type="component" value="Unassembled WGS sequence"/>
</dbReference>
<feature type="compositionally biased region" description="Basic and acidic residues" evidence="1">
    <location>
        <begin position="57"/>
        <end position="72"/>
    </location>
</feature>
<sequence length="133" mass="14900">MEVKHKKLRKRKERVAVVLSGDELKEAIATSIGVLNTKSLTIIGPFLQKNACTLRGSSREVHHSTDRDDELRRRRSVGLLGEPGDLHRLCSNTEGVPPEALINGESIANRLRLEPQEKDLTENVLHSGDEFNR</sequence>
<reference evidence="2 3" key="1">
    <citation type="journal article" date="2018" name="Genome Biol. Evol.">
        <title>Multiple Roots of Fruiting Body Formation in Amoebozoa.</title>
        <authorList>
            <person name="Hillmann F."/>
            <person name="Forbes G."/>
            <person name="Novohradska S."/>
            <person name="Ferling I."/>
            <person name="Riege K."/>
            <person name="Groth M."/>
            <person name="Westermann M."/>
            <person name="Marz M."/>
            <person name="Spaller T."/>
            <person name="Winckler T."/>
            <person name="Schaap P."/>
            <person name="Glockner G."/>
        </authorList>
    </citation>
    <scope>NUCLEOTIDE SEQUENCE [LARGE SCALE GENOMIC DNA]</scope>
    <source>
        <strain evidence="2 3">Jena</strain>
    </source>
</reference>